<feature type="chain" id="PRO_5021893761" evidence="1">
    <location>
        <begin position="29"/>
        <end position="636"/>
    </location>
</feature>
<dbReference type="AlphaFoldDB" id="A0A538T743"/>
<dbReference type="InterPro" id="IPR001478">
    <property type="entry name" value="PDZ"/>
</dbReference>
<dbReference type="SUPFAM" id="SSF50156">
    <property type="entry name" value="PDZ domain-like"/>
    <property type="match status" value="1"/>
</dbReference>
<evidence type="ECO:0000313" key="3">
    <source>
        <dbReference type="EMBL" id="TMQ59429.1"/>
    </source>
</evidence>
<protein>
    <submittedName>
        <fullName evidence="3">M61 family metallopeptidase</fullName>
    </submittedName>
</protein>
<keyword evidence="1" id="KW-0732">Signal</keyword>
<comment type="caution">
    <text evidence="3">The sequence shown here is derived from an EMBL/GenBank/DDBJ whole genome shotgun (WGS) entry which is preliminary data.</text>
</comment>
<dbReference type="PIRSF" id="PIRSF016493">
    <property type="entry name" value="Glycyl_aminpptds"/>
    <property type="match status" value="1"/>
</dbReference>
<dbReference type="InterPro" id="IPR040756">
    <property type="entry name" value="Peptidase_M61_N"/>
</dbReference>
<dbReference type="EMBL" id="VBOW01000022">
    <property type="protein sequence ID" value="TMQ59429.1"/>
    <property type="molecule type" value="Genomic_DNA"/>
</dbReference>
<dbReference type="Proteomes" id="UP000316852">
    <property type="component" value="Unassembled WGS sequence"/>
</dbReference>
<evidence type="ECO:0000313" key="4">
    <source>
        <dbReference type="Proteomes" id="UP000316852"/>
    </source>
</evidence>
<organism evidence="3 4">
    <name type="scientific">Eiseniibacteriota bacterium</name>
    <dbReference type="NCBI Taxonomy" id="2212470"/>
    <lineage>
        <taxon>Bacteria</taxon>
        <taxon>Candidatus Eiseniibacteriota</taxon>
    </lineage>
</organism>
<dbReference type="InterPro" id="IPR036034">
    <property type="entry name" value="PDZ_sf"/>
</dbReference>
<reference evidence="3 4" key="1">
    <citation type="journal article" date="2019" name="Nat. Microbiol.">
        <title>Mediterranean grassland soil C-N compound turnover is dependent on rainfall and depth, and is mediated by genomically divergent microorganisms.</title>
        <authorList>
            <person name="Diamond S."/>
            <person name="Andeer P.F."/>
            <person name="Li Z."/>
            <person name="Crits-Christoph A."/>
            <person name="Burstein D."/>
            <person name="Anantharaman K."/>
            <person name="Lane K.R."/>
            <person name="Thomas B.C."/>
            <person name="Pan C."/>
            <person name="Northen T.R."/>
            <person name="Banfield J.F."/>
        </authorList>
    </citation>
    <scope>NUCLEOTIDE SEQUENCE [LARGE SCALE GENOMIC DNA]</scope>
    <source>
        <strain evidence="3">WS_6</strain>
    </source>
</reference>
<gene>
    <name evidence="3" type="ORF">E6K76_05015</name>
</gene>
<dbReference type="Gene3D" id="1.10.390.10">
    <property type="entry name" value="Neutral Protease Domain 2"/>
    <property type="match status" value="1"/>
</dbReference>
<sequence length="636" mass="70513">MMRYFARLLAAALLAALAGGGLPRPVLGADSITLFADLTEAPRRIIHARLGIPARPGPVTLFYPKWIPGEHGPTGPIVNLAGLTITSNGKTVPWRRDDVEMYAIHVSVPGGAKSLDLSYDFLLSGEEEGFTFGASSTANLAVLNWNQVLLYPTGIPLDSLIYTATLRLPAGWKYGTALPVARESGGSVEFKPAPIVTLIDSPVLAGRYFRTIALAPEITPRHVIHIAADSREAIEMPREVEEHYSQLVREAGATFGARHYREYHFLLTLSDHVPSFGLEHHESSDNRVKERTLIDEDQRLRSADLLPHEFAHSWNGKHRRPADLATPNYEVPMKTDLLWVYEGLTEYLGWLFAARSGLLTPEQAREYLASVAAELENEPGRTWRPLLDTAVSAQFLYGSGWPWSSWRRGVDFYNESLLFWLEADAIIRNESKGARSLDDFCRRFHGGEGGAPVVRPYTFEDVVSTMNDVQPYDWRKFFSERVTEVRPHAPLGGIERGGWKLTYADSASAYQKSLEKARKRVDLRYSIGLYLNDEGEILDLLPRSPAAKAGLGPGMKLTAVNGRKWTADAIHEAIRAAARSRSAIEILAQNGDFYASYRIDYVGGERYPRLVRVTEVPDLLGVDLASHAAGGAAKKP</sequence>
<proteinExistence type="predicted"/>
<dbReference type="Pfam" id="PF05299">
    <property type="entry name" value="Peptidase_M61"/>
    <property type="match status" value="1"/>
</dbReference>
<dbReference type="InterPro" id="IPR024191">
    <property type="entry name" value="Peptidase_M61"/>
</dbReference>
<evidence type="ECO:0000256" key="1">
    <source>
        <dbReference type="SAM" id="SignalP"/>
    </source>
</evidence>
<accession>A0A538T743</accession>
<feature type="signal peptide" evidence="1">
    <location>
        <begin position="1"/>
        <end position="28"/>
    </location>
</feature>
<feature type="domain" description="PDZ" evidence="2">
    <location>
        <begin position="511"/>
        <end position="592"/>
    </location>
</feature>
<dbReference type="PROSITE" id="PS50106">
    <property type="entry name" value="PDZ"/>
    <property type="match status" value="1"/>
</dbReference>
<name>A0A538T743_UNCEI</name>
<dbReference type="Gene3D" id="2.60.40.3650">
    <property type="match status" value="1"/>
</dbReference>
<dbReference type="Pfam" id="PF17899">
    <property type="entry name" value="Peptidase_M61_N"/>
    <property type="match status" value="1"/>
</dbReference>
<dbReference type="InterPro" id="IPR007963">
    <property type="entry name" value="Peptidase_M61_catalytic"/>
</dbReference>
<evidence type="ECO:0000259" key="2">
    <source>
        <dbReference type="PROSITE" id="PS50106"/>
    </source>
</evidence>
<dbReference type="InterPro" id="IPR027268">
    <property type="entry name" value="Peptidase_M4/M1_CTD_sf"/>
</dbReference>